<dbReference type="GO" id="GO:0009307">
    <property type="term" value="P:DNA restriction-modification system"/>
    <property type="evidence" value="ECO:0007669"/>
    <property type="project" value="UniProtKB-KW"/>
</dbReference>
<dbReference type="PANTHER" id="PTHR30408">
    <property type="entry name" value="TYPE-1 RESTRICTION ENZYME ECOKI SPECIFICITY PROTEIN"/>
    <property type="match status" value="1"/>
</dbReference>
<proteinExistence type="inferred from homology"/>
<evidence type="ECO:0000313" key="6">
    <source>
        <dbReference type="EMBL" id="MBB3170157.1"/>
    </source>
</evidence>
<keyword evidence="7" id="KW-1185">Reference proteome</keyword>
<dbReference type="EMBL" id="JACHXZ010000006">
    <property type="protein sequence ID" value="MBB3170157.1"/>
    <property type="molecule type" value="Genomic_DNA"/>
</dbReference>
<feature type="domain" description="Type I restriction modification DNA specificity" evidence="5">
    <location>
        <begin position="72"/>
        <end position="188"/>
    </location>
</feature>
<evidence type="ECO:0000256" key="3">
    <source>
        <dbReference type="ARBA" id="ARBA00023125"/>
    </source>
</evidence>
<evidence type="ECO:0000313" key="7">
    <source>
        <dbReference type="Proteomes" id="UP000559987"/>
    </source>
</evidence>
<dbReference type="Gene3D" id="3.90.220.20">
    <property type="entry name" value="DNA methylase specificity domains"/>
    <property type="match status" value="2"/>
</dbReference>
<evidence type="ECO:0000259" key="5">
    <source>
        <dbReference type="Pfam" id="PF01420"/>
    </source>
</evidence>
<dbReference type="InterPro" id="IPR052021">
    <property type="entry name" value="Type-I_RS_S_subunit"/>
</dbReference>
<dbReference type="GO" id="GO:0003677">
    <property type="term" value="F:DNA binding"/>
    <property type="evidence" value="ECO:0007669"/>
    <property type="project" value="UniProtKB-KW"/>
</dbReference>
<evidence type="ECO:0000256" key="4">
    <source>
        <dbReference type="SAM" id="MobiDB-lite"/>
    </source>
</evidence>
<protein>
    <submittedName>
        <fullName evidence="6">Type I restriction enzyme S subunit</fullName>
        <ecNumber evidence="6">3.1.21.3</ecNumber>
    </submittedName>
</protein>
<dbReference type="GO" id="GO:0009035">
    <property type="term" value="F:type I site-specific deoxyribonuclease activity"/>
    <property type="evidence" value="ECO:0007669"/>
    <property type="project" value="UniProtKB-EC"/>
</dbReference>
<sequence length="463" mass="52142">MENDFIKLCKVEDIALEMGDAPFGSNLKTSDYTNSGALVVQGKNIQGRSFDWDDRRYTTIEKYRSIPRSQCFSGDLIFPKVGTIGKVGVLTECEGERFYLLSTNTMRLRVDPSKANHLFIYYYFTWQRTVNLIHAMNSKSVQPVFNFTSLKNFPLELPPLDTQNKIAKILDEIDKKIELNRQTNATLEAMAQALFKSWFVDFDPVIDNALAAGNPIPEELQARAQRRAHYHEQNRQQPNPQAPLPQHIAALFPNRFVESETLGWVPEGWSSGTLSDLASFGTGKRTTAELNIENYISTENMNPEKAGVTKASGLPSTDSVAAFAKGHTLVSNIRPYFKKICLTRFEGGRSNDVLCFVPKLEEGNEYLYNLLFQDAFFDYMTATSKGTKMPRGDKAAIMSWPVVIPPQSFVSKYSQTVSTYYDSIETKNSASQTLSQLRDTLLPKLLSGQLRLPDTEKQVAEVL</sequence>
<dbReference type="InterPro" id="IPR044946">
    <property type="entry name" value="Restrct_endonuc_typeI_TRD_sf"/>
</dbReference>
<gene>
    <name evidence="6" type="ORF">FHS30_003374</name>
</gene>
<dbReference type="AlphaFoldDB" id="A0A839UXS2"/>
<dbReference type="SUPFAM" id="SSF116734">
    <property type="entry name" value="DNA methylase specificity domain"/>
    <property type="match status" value="2"/>
</dbReference>
<keyword evidence="3" id="KW-0238">DNA-binding</keyword>
<feature type="region of interest" description="Disordered" evidence="4">
    <location>
        <begin position="223"/>
        <end position="244"/>
    </location>
</feature>
<dbReference type="EC" id="3.1.21.3" evidence="6"/>
<dbReference type="RefSeq" id="WP_183911657.1">
    <property type="nucleotide sequence ID" value="NZ_JACHXZ010000006.1"/>
</dbReference>
<dbReference type="InterPro" id="IPR000055">
    <property type="entry name" value="Restrct_endonuc_typeI_TRD"/>
</dbReference>
<keyword evidence="2" id="KW-0680">Restriction system</keyword>
<evidence type="ECO:0000256" key="2">
    <source>
        <dbReference type="ARBA" id="ARBA00022747"/>
    </source>
</evidence>
<name>A0A839UXS2_9GAMM</name>
<organism evidence="6 7">
    <name type="scientific">Simiduia aestuariiviva</name>
    <dbReference type="NCBI Taxonomy" id="1510459"/>
    <lineage>
        <taxon>Bacteria</taxon>
        <taxon>Pseudomonadati</taxon>
        <taxon>Pseudomonadota</taxon>
        <taxon>Gammaproteobacteria</taxon>
        <taxon>Cellvibrionales</taxon>
        <taxon>Cellvibrionaceae</taxon>
        <taxon>Simiduia</taxon>
    </lineage>
</organism>
<accession>A0A839UXS2</accession>
<dbReference type="Pfam" id="PF01420">
    <property type="entry name" value="Methylase_S"/>
    <property type="match status" value="1"/>
</dbReference>
<comment type="caution">
    <text evidence="6">The sequence shown here is derived from an EMBL/GenBank/DDBJ whole genome shotgun (WGS) entry which is preliminary data.</text>
</comment>
<dbReference type="Proteomes" id="UP000559987">
    <property type="component" value="Unassembled WGS sequence"/>
</dbReference>
<comment type="similarity">
    <text evidence="1">Belongs to the type-I restriction system S methylase family.</text>
</comment>
<keyword evidence="6" id="KW-0378">Hydrolase</keyword>
<reference evidence="6 7" key="1">
    <citation type="submission" date="2020-08" db="EMBL/GenBank/DDBJ databases">
        <title>Genomic Encyclopedia of Type Strains, Phase III (KMG-III): the genomes of soil and plant-associated and newly described type strains.</title>
        <authorList>
            <person name="Whitman W."/>
        </authorList>
    </citation>
    <scope>NUCLEOTIDE SEQUENCE [LARGE SCALE GENOMIC DNA]</scope>
    <source>
        <strain evidence="6 7">CECT 8571</strain>
    </source>
</reference>
<dbReference type="PANTHER" id="PTHR30408:SF13">
    <property type="entry name" value="TYPE I RESTRICTION ENZYME HINDI SPECIFICITY SUBUNIT"/>
    <property type="match status" value="1"/>
</dbReference>
<evidence type="ECO:0000256" key="1">
    <source>
        <dbReference type="ARBA" id="ARBA00010923"/>
    </source>
</evidence>